<evidence type="ECO:0000313" key="2">
    <source>
        <dbReference type="Proteomes" id="UP000194127"/>
    </source>
</evidence>
<dbReference type="EMBL" id="KZ110600">
    <property type="protein sequence ID" value="OSX60565.1"/>
    <property type="molecule type" value="Genomic_DNA"/>
</dbReference>
<dbReference type="AlphaFoldDB" id="A0A1X6MW07"/>
<dbReference type="OrthoDB" id="2800525at2759"/>
<dbReference type="STRING" id="670580.A0A1X6MW07"/>
<dbReference type="RefSeq" id="XP_024337359.1">
    <property type="nucleotide sequence ID" value="XM_024486111.1"/>
</dbReference>
<reference evidence="1 2" key="1">
    <citation type="submission" date="2017-04" db="EMBL/GenBank/DDBJ databases">
        <title>Genome Sequence of the Model Brown-Rot Fungus Postia placenta SB12.</title>
        <authorList>
            <consortium name="DOE Joint Genome Institute"/>
            <person name="Gaskell J."/>
            <person name="Kersten P."/>
            <person name="Larrondo L.F."/>
            <person name="Canessa P."/>
            <person name="Martinez D."/>
            <person name="Hibbett D."/>
            <person name="Schmoll M."/>
            <person name="Kubicek C.P."/>
            <person name="Martinez A.T."/>
            <person name="Yadav J."/>
            <person name="Master E."/>
            <person name="Magnuson J.K."/>
            <person name="James T."/>
            <person name="Yaver D."/>
            <person name="Berka R."/>
            <person name="Labutti K."/>
            <person name="Lipzen A."/>
            <person name="Aerts A."/>
            <person name="Barry K."/>
            <person name="Henrissat B."/>
            <person name="Blanchette R."/>
            <person name="Grigoriev I."/>
            <person name="Cullen D."/>
        </authorList>
    </citation>
    <scope>NUCLEOTIDE SEQUENCE [LARGE SCALE GENOMIC DNA]</scope>
    <source>
        <strain evidence="1 2">MAD-698-R-SB12</strain>
    </source>
</reference>
<name>A0A1X6MW07_9APHY</name>
<protein>
    <submittedName>
        <fullName evidence="1">Uncharacterized protein</fullName>
    </submittedName>
</protein>
<accession>A0A1X6MW07</accession>
<organism evidence="1 2">
    <name type="scientific">Postia placenta MAD-698-R-SB12</name>
    <dbReference type="NCBI Taxonomy" id="670580"/>
    <lineage>
        <taxon>Eukaryota</taxon>
        <taxon>Fungi</taxon>
        <taxon>Dikarya</taxon>
        <taxon>Basidiomycota</taxon>
        <taxon>Agaricomycotina</taxon>
        <taxon>Agaricomycetes</taxon>
        <taxon>Polyporales</taxon>
        <taxon>Adustoporiaceae</taxon>
        <taxon>Rhodonia</taxon>
    </lineage>
</organism>
<keyword evidence="2" id="KW-1185">Reference proteome</keyword>
<dbReference type="Proteomes" id="UP000194127">
    <property type="component" value="Unassembled WGS sequence"/>
</dbReference>
<gene>
    <name evidence="1" type="ORF">POSPLADRAFT_1147895</name>
</gene>
<dbReference type="GeneID" id="36331060"/>
<proteinExistence type="predicted"/>
<sequence length="80" mass="9390">MSGNKSLSDAEQLDEIDKLYATLDNNEEPWRDRQRFLEHCGYMLRPRYHPGWVPSWRSTRKDPILCKDGTFLPVGHDISV</sequence>
<evidence type="ECO:0000313" key="1">
    <source>
        <dbReference type="EMBL" id="OSX60565.1"/>
    </source>
</evidence>